<evidence type="ECO:0000256" key="13">
    <source>
        <dbReference type="SAM" id="Coils"/>
    </source>
</evidence>
<keyword evidence="7" id="KW-0391">Immunity</keyword>
<sequence>MSGTKKNLALLFERPREPVFIAKGDKKTVFDVPNEYLNDRYKPLGVSLSNRFAEDAEERVQVKKISIPPFGEILELERDENFSLFIPKHRRVAGKLIDIFLGMRNVDDLLSVATYARDRVNPYLFNYALSVAILHRPDTQDIDLPTFIESFPDKYVDAKVFAKAREEATVVPEGSRTPIEIPKDYTASDLEVEHRLAYFREDLGINLHHWHWHLVYPFEAAREVVAKNRRGELFYYMHQQIIARYNYERLCNKLKRATRFNDWTKGIEEAYFPKLDSLVASRSWPARVANQRIRDLNREVDQIKQDVDDLKRWSDRIYAAIHQGSVTDERGRTISLTENEGIDILGNMIESSILSPNRTFYGDLHNMGHVFVSYIHDPDHRHLESFGVMGDSATAMRDPVFYRWHSYIDDIFQEYKATLPRYSENQLNYPGITVSNIEIQSQGSPKNTFNTFWQQSDVDLSRGMDFQPRGSVFVRFTHLQHQPFTYKITVNNQANGNRRGTCRIFMAPKNDERGNPWLFRDQKIMFIELDKFTVNLKQGQNTITRASTQSSVTIPFERTFRNLDLNRPQGGEALAQFNFCGCGWPAHMLIPKGTPEGLASQLFVMISNYEDDKVDQKIDGVCNDAGSYCGIKDKLYPDRRSMGYPFDRMPRTGVDTLQQFLTPNMRVQDVTVKFSNRTVRPKQRS</sequence>
<comment type="similarity">
    <text evidence="3">Belongs to the tyrosinase family.</text>
</comment>
<accession>A0AA38MBE9</accession>
<evidence type="ECO:0000256" key="11">
    <source>
        <dbReference type="ARBA" id="ARBA00023157"/>
    </source>
</evidence>
<evidence type="ECO:0000256" key="1">
    <source>
        <dbReference type="ARBA" id="ARBA00001973"/>
    </source>
</evidence>
<keyword evidence="9" id="KW-0186">Copper</keyword>
<evidence type="ECO:0000256" key="3">
    <source>
        <dbReference type="ARBA" id="ARBA00009928"/>
    </source>
</evidence>
<proteinExistence type="inferred from homology"/>
<dbReference type="InterPro" id="IPR037020">
    <property type="entry name" value="Hemocyanin_C_sf"/>
</dbReference>
<dbReference type="FunFam" id="2.60.40.1520:FF:000001">
    <property type="entry name" value="Hemocyanin subunit 2"/>
    <property type="match status" value="1"/>
</dbReference>
<keyword evidence="16" id="KW-1185">Reference proteome</keyword>
<dbReference type="PRINTS" id="PR00187">
    <property type="entry name" value="HAEMOCYANIN"/>
</dbReference>
<evidence type="ECO:0000256" key="2">
    <source>
        <dbReference type="ARBA" id="ARBA00004613"/>
    </source>
</evidence>
<keyword evidence="6" id="KW-0479">Metal-binding</keyword>
<keyword evidence="5" id="KW-0399">Innate immunity</keyword>
<dbReference type="GO" id="GO:0004503">
    <property type="term" value="F:tyrosinase activity"/>
    <property type="evidence" value="ECO:0007669"/>
    <property type="project" value="UniProtKB-ARBA"/>
</dbReference>
<evidence type="ECO:0000313" key="16">
    <source>
        <dbReference type="Proteomes" id="UP001168821"/>
    </source>
</evidence>
<dbReference type="InterPro" id="IPR013788">
    <property type="entry name" value="Hemocyanin/hexamerin"/>
</dbReference>
<dbReference type="SUPFAM" id="SSF81296">
    <property type="entry name" value="E set domains"/>
    <property type="match status" value="1"/>
</dbReference>
<dbReference type="InterPro" id="IPR002227">
    <property type="entry name" value="Tyrosinase_Cu-bd"/>
</dbReference>
<evidence type="ECO:0000256" key="10">
    <source>
        <dbReference type="ARBA" id="ARBA00023033"/>
    </source>
</evidence>
<dbReference type="PROSITE" id="PS00209">
    <property type="entry name" value="HEMOCYANIN_1"/>
    <property type="match status" value="1"/>
</dbReference>
<dbReference type="SUPFAM" id="SSF48050">
    <property type="entry name" value="Hemocyanin, N-terminal domain"/>
    <property type="match status" value="1"/>
</dbReference>
<keyword evidence="4" id="KW-0964">Secreted</keyword>
<dbReference type="Gene3D" id="2.60.40.1520">
    <property type="entry name" value="Hemocyanin, C-terminal domain"/>
    <property type="match status" value="1"/>
</dbReference>
<dbReference type="FunFam" id="1.10.1280.10:FF:000004">
    <property type="entry name" value="Hemocyanin subunit 2"/>
    <property type="match status" value="1"/>
</dbReference>
<dbReference type="Pfam" id="PF03723">
    <property type="entry name" value="Hemocyanin_C"/>
    <property type="match status" value="1"/>
</dbReference>
<evidence type="ECO:0000256" key="6">
    <source>
        <dbReference type="ARBA" id="ARBA00022723"/>
    </source>
</evidence>
<reference evidence="15" key="1">
    <citation type="journal article" date="2023" name="G3 (Bethesda)">
        <title>Whole genome assemblies of Zophobas morio and Tenebrio molitor.</title>
        <authorList>
            <person name="Kaur S."/>
            <person name="Stinson S.A."/>
            <person name="diCenzo G.C."/>
        </authorList>
    </citation>
    <scope>NUCLEOTIDE SEQUENCE</scope>
    <source>
        <strain evidence="15">QUZm001</strain>
    </source>
</reference>
<evidence type="ECO:0000256" key="12">
    <source>
        <dbReference type="ARBA" id="ARBA00053160"/>
    </source>
</evidence>
<name>A0AA38MBE9_9CUCU</name>
<evidence type="ECO:0000313" key="15">
    <source>
        <dbReference type="EMBL" id="KAJ3650840.1"/>
    </source>
</evidence>
<dbReference type="AlphaFoldDB" id="A0AA38MBE9"/>
<evidence type="ECO:0000259" key="14">
    <source>
        <dbReference type="PROSITE" id="PS00498"/>
    </source>
</evidence>
<feature type="coiled-coil region" evidence="13">
    <location>
        <begin position="286"/>
        <end position="313"/>
    </location>
</feature>
<dbReference type="Pfam" id="PF00372">
    <property type="entry name" value="Hemocyanin_M"/>
    <property type="match status" value="1"/>
</dbReference>
<dbReference type="PROSITE" id="PS00498">
    <property type="entry name" value="TYROSINASE_2"/>
    <property type="match status" value="1"/>
</dbReference>
<feature type="domain" description="Tyrosinase copper-binding" evidence="14">
    <location>
        <begin position="398"/>
        <end position="409"/>
    </location>
</feature>
<gene>
    <name evidence="15" type="ORF">Zmor_016918</name>
</gene>
<dbReference type="InterPro" id="IPR014756">
    <property type="entry name" value="Ig_E-set"/>
</dbReference>
<comment type="function">
    <text evidence="12">This is a copper-containing oxidase that functions in the formation of pigments such as melanins and other polyphenolic compounds. Catalyzes the oxidation of o-diphenols (N-acetyldopamine, 4-methylcatechol and dopamine). Cannot oxidize monophenols and p-phenols (L-tyrosine, tyramine, gentisic acid and hydroquinone). Binds to the surface of hemocytes and is involved in hemocyte melanization. Activation of the enzyme in response to bacterial lipopolysaccharides (LPS) suggests it may play a role in innate immunity.</text>
</comment>
<evidence type="ECO:0000256" key="8">
    <source>
        <dbReference type="ARBA" id="ARBA00023002"/>
    </source>
</evidence>
<dbReference type="SUPFAM" id="SSF48056">
    <property type="entry name" value="Di-copper centre-containing domain"/>
    <property type="match status" value="1"/>
</dbReference>
<dbReference type="GO" id="GO:0006582">
    <property type="term" value="P:melanin metabolic process"/>
    <property type="evidence" value="ECO:0007669"/>
    <property type="project" value="UniProtKB-ARBA"/>
</dbReference>
<dbReference type="GO" id="GO:0005576">
    <property type="term" value="C:extracellular region"/>
    <property type="evidence" value="ECO:0007669"/>
    <property type="project" value="UniProtKB-SubCell"/>
</dbReference>
<dbReference type="PROSITE" id="PS00210">
    <property type="entry name" value="HEMOCYANIN_2"/>
    <property type="match status" value="1"/>
</dbReference>
<comment type="caution">
    <text evidence="15">The sequence shown here is derived from an EMBL/GenBank/DDBJ whole genome shotgun (WGS) entry which is preliminary data.</text>
</comment>
<dbReference type="InterPro" id="IPR036697">
    <property type="entry name" value="Hemocyanin_N_sf"/>
</dbReference>
<evidence type="ECO:0000256" key="7">
    <source>
        <dbReference type="ARBA" id="ARBA00022859"/>
    </source>
</evidence>
<protein>
    <recommendedName>
        <fullName evidence="14">Tyrosinase copper-binding domain-containing protein</fullName>
    </recommendedName>
</protein>
<evidence type="ECO:0000256" key="5">
    <source>
        <dbReference type="ARBA" id="ARBA00022588"/>
    </source>
</evidence>
<dbReference type="InterPro" id="IPR000896">
    <property type="entry name" value="Hemocyanin/hexamerin_mid_dom"/>
</dbReference>
<keyword evidence="10" id="KW-0503">Monooxygenase</keyword>
<dbReference type="GO" id="GO:0045087">
    <property type="term" value="P:innate immune response"/>
    <property type="evidence" value="ECO:0007669"/>
    <property type="project" value="UniProtKB-KW"/>
</dbReference>
<dbReference type="InterPro" id="IPR008922">
    <property type="entry name" value="Di-copper_centre_dom_sf"/>
</dbReference>
<evidence type="ECO:0000256" key="9">
    <source>
        <dbReference type="ARBA" id="ARBA00023008"/>
    </source>
</evidence>
<evidence type="ECO:0000256" key="4">
    <source>
        <dbReference type="ARBA" id="ARBA00022525"/>
    </source>
</evidence>
<dbReference type="Proteomes" id="UP001168821">
    <property type="component" value="Unassembled WGS sequence"/>
</dbReference>
<dbReference type="EMBL" id="JALNTZ010000005">
    <property type="protein sequence ID" value="KAJ3650840.1"/>
    <property type="molecule type" value="Genomic_DNA"/>
</dbReference>
<comment type="cofactor">
    <cofactor evidence="1">
        <name>Cu(2+)</name>
        <dbReference type="ChEBI" id="CHEBI:29036"/>
    </cofactor>
</comment>
<dbReference type="PANTHER" id="PTHR11511:SF4">
    <property type="entry name" value="PHENOLOXIDASE 2-RELATED"/>
    <property type="match status" value="1"/>
</dbReference>
<keyword evidence="13" id="KW-0175">Coiled coil</keyword>
<organism evidence="15 16">
    <name type="scientific">Zophobas morio</name>
    <dbReference type="NCBI Taxonomy" id="2755281"/>
    <lineage>
        <taxon>Eukaryota</taxon>
        <taxon>Metazoa</taxon>
        <taxon>Ecdysozoa</taxon>
        <taxon>Arthropoda</taxon>
        <taxon>Hexapoda</taxon>
        <taxon>Insecta</taxon>
        <taxon>Pterygota</taxon>
        <taxon>Neoptera</taxon>
        <taxon>Endopterygota</taxon>
        <taxon>Coleoptera</taxon>
        <taxon>Polyphaga</taxon>
        <taxon>Cucujiformia</taxon>
        <taxon>Tenebrionidae</taxon>
        <taxon>Zophobas</taxon>
    </lineage>
</organism>
<dbReference type="InterPro" id="IPR005204">
    <property type="entry name" value="Hemocyanin_N"/>
</dbReference>
<dbReference type="Gene3D" id="1.20.1370.10">
    <property type="entry name" value="Hemocyanin, N-terminal domain"/>
    <property type="match status" value="1"/>
</dbReference>
<dbReference type="GO" id="GO:0046872">
    <property type="term" value="F:metal ion binding"/>
    <property type="evidence" value="ECO:0007669"/>
    <property type="project" value="UniProtKB-KW"/>
</dbReference>
<keyword evidence="11" id="KW-1015">Disulfide bond</keyword>
<dbReference type="InterPro" id="IPR005203">
    <property type="entry name" value="Hemocyanin_C"/>
</dbReference>
<dbReference type="PANTHER" id="PTHR11511">
    <property type="entry name" value="LARVAL STORAGE PROTEIN/PHENOLOXIDASE"/>
    <property type="match status" value="1"/>
</dbReference>
<comment type="subcellular location">
    <subcellularLocation>
        <location evidence="2">Secreted</location>
    </subcellularLocation>
</comment>
<keyword evidence="8" id="KW-0560">Oxidoreductase</keyword>
<dbReference type="Pfam" id="PF03722">
    <property type="entry name" value="Hemocyanin_N"/>
    <property type="match status" value="1"/>
</dbReference>
<dbReference type="Gene3D" id="1.10.1280.10">
    <property type="entry name" value="Di-copper center containing domain from catechol oxidase"/>
    <property type="match status" value="1"/>
</dbReference>